<gene>
    <name evidence="2" type="ORF">A0H81_07179</name>
</gene>
<evidence type="ECO:0000313" key="2">
    <source>
        <dbReference type="EMBL" id="OBZ73334.1"/>
    </source>
</evidence>
<feature type="region of interest" description="Disordered" evidence="1">
    <location>
        <begin position="107"/>
        <end position="149"/>
    </location>
</feature>
<feature type="compositionally biased region" description="Acidic residues" evidence="1">
    <location>
        <begin position="111"/>
        <end position="130"/>
    </location>
</feature>
<dbReference type="EMBL" id="LUGG01000007">
    <property type="protein sequence ID" value="OBZ73334.1"/>
    <property type="molecule type" value="Genomic_DNA"/>
</dbReference>
<comment type="caution">
    <text evidence="2">The sequence shown here is derived from an EMBL/GenBank/DDBJ whole genome shotgun (WGS) entry which is preliminary data.</text>
</comment>
<protein>
    <submittedName>
        <fullName evidence="2">Uncharacterized protein</fullName>
    </submittedName>
</protein>
<organism evidence="2 3">
    <name type="scientific">Grifola frondosa</name>
    <name type="common">Maitake</name>
    <name type="synonym">Polyporus frondosus</name>
    <dbReference type="NCBI Taxonomy" id="5627"/>
    <lineage>
        <taxon>Eukaryota</taxon>
        <taxon>Fungi</taxon>
        <taxon>Dikarya</taxon>
        <taxon>Basidiomycota</taxon>
        <taxon>Agaricomycotina</taxon>
        <taxon>Agaricomycetes</taxon>
        <taxon>Polyporales</taxon>
        <taxon>Grifolaceae</taxon>
        <taxon>Grifola</taxon>
    </lineage>
</organism>
<proteinExistence type="predicted"/>
<sequence length="314" mass="35333">MSQRSSSGQMRNVDGVYEERETQAIGRIMCYTGFLPIPEHEVVKNMDDVRTGSSFDIRAKEQEKRARRVARMRVYNMRYLSRERHWVPEDDELLQPILALFADAQMHGAGEEEDEESGEDTEEDTDDDEIGPLGVKDVPRDMTPPSSAQLRPDWAYLGAARVVVEANLQDALHGENSEEIRGLVSLDGLRRGSAPRPVYSDKLDSDAADVVARPGEQTESVNGWDWAGVAGVWRRCVCWLDYRDLILHNLSREFDDPRLQEAVRIVPMRLRIASYSPSYQRACAEDQGTVSVLTDGSVRWSLSSTVDVATRTSG</sequence>
<dbReference type="STRING" id="5627.A0A1C7MEB0"/>
<evidence type="ECO:0000313" key="3">
    <source>
        <dbReference type="Proteomes" id="UP000092993"/>
    </source>
</evidence>
<name>A0A1C7MEB0_GRIFR</name>
<dbReference type="OrthoDB" id="3226064at2759"/>
<accession>A0A1C7MEB0</accession>
<evidence type="ECO:0000256" key="1">
    <source>
        <dbReference type="SAM" id="MobiDB-lite"/>
    </source>
</evidence>
<dbReference type="Proteomes" id="UP000092993">
    <property type="component" value="Unassembled WGS sequence"/>
</dbReference>
<reference evidence="2 3" key="1">
    <citation type="submission" date="2016-03" db="EMBL/GenBank/DDBJ databases">
        <title>Whole genome sequencing of Grifola frondosa 9006-11.</title>
        <authorList>
            <person name="Min B."/>
            <person name="Park H."/>
            <person name="Kim J.-G."/>
            <person name="Cho H."/>
            <person name="Oh Y.-L."/>
            <person name="Kong W.-S."/>
            <person name="Choi I.-G."/>
        </authorList>
    </citation>
    <scope>NUCLEOTIDE SEQUENCE [LARGE SCALE GENOMIC DNA]</scope>
    <source>
        <strain evidence="2 3">9006-11</strain>
    </source>
</reference>
<dbReference type="AlphaFoldDB" id="A0A1C7MEB0"/>
<keyword evidence="3" id="KW-1185">Reference proteome</keyword>